<evidence type="ECO:0000313" key="2">
    <source>
        <dbReference type="Proteomes" id="UP000070093"/>
    </source>
</evidence>
<dbReference type="PATRIC" id="fig|28125.4.peg.1517"/>
<proteinExistence type="predicted"/>
<gene>
    <name evidence="1" type="ORF">HMPREF3202_01531</name>
</gene>
<organism evidence="1 2">
    <name type="scientific">Prevotella bivia</name>
    <dbReference type="NCBI Taxonomy" id="28125"/>
    <lineage>
        <taxon>Bacteria</taxon>
        <taxon>Pseudomonadati</taxon>
        <taxon>Bacteroidota</taxon>
        <taxon>Bacteroidia</taxon>
        <taxon>Bacteroidales</taxon>
        <taxon>Prevotellaceae</taxon>
        <taxon>Prevotella</taxon>
    </lineage>
</organism>
<evidence type="ECO:0000313" key="1">
    <source>
        <dbReference type="EMBL" id="KXO15952.1"/>
    </source>
</evidence>
<name>A0A137STY7_9BACT</name>
<accession>A0A137STY7</accession>
<dbReference type="STRING" id="28125.HMPREF3202_01531"/>
<dbReference type="Proteomes" id="UP000070093">
    <property type="component" value="Unassembled WGS sequence"/>
</dbReference>
<sequence>MQRISYTELRFIYVKYIHKTSPFTFETMMFYSAKHHRLHSKTSSFTLQYIMFCKRKDDV</sequence>
<comment type="caution">
    <text evidence="1">The sequence shown here is derived from an EMBL/GenBank/DDBJ whole genome shotgun (WGS) entry which is preliminary data.</text>
</comment>
<dbReference type="AlphaFoldDB" id="A0A137STY7"/>
<dbReference type="EMBL" id="LTAG01000085">
    <property type="protein sequence ID" value="KXO15952.1"/>
    <property type="molecule type" value="Genomic_DNA"/>
</dbReference>
<reference evidence="1 2" key="1">
    <citation type="submission" date="2016-02" db="EMBL/GenBank/DDBJ databases">
        <authorList>
            <person name="Wen L."/>
            <person name="He K."/>
            <person name="Yang H."/>
        </authorList>
    </citation>
    <scope>NUCLEOTIDE SEQUENCE [LARGE SCALE GENOMIC DNA]</scope>
    <source>
        <strain evidence="1 2">GED7880</strain>
    </source>
</reference>
<protein>
    <submittedName>
        <fullName evidence="1">Uncharacterized protein</fullName>
    </submittedName>
</protein>